<dbReference type="OrthoDB" id="569821at2"/>
<dbReference type="PANTHER" id="PTHR10272:SF0">
    <property type="entry name" value="PLATELET-ACTIVATING FACTOR ACETYLHYDROLASE"/>
    <property type="match status" value="1"/>
</dbReference>
<feature type="compositionally biased region" description="Low complexity" evidence="4">
    <location>
        <begin position="55"/>
        <end position="73"/>
    </location>
</feature>
<dbReference type="GO" id="GO:0016042">
    <property type="term" value="P:lipid catabolic process"/>
    <property type="evidence" value="ECO:0007669"/>
    <property type="project" value="UniProtKB-KW"/>
</dbReference>
<evidence type="ECO:0000313" key="6">
    <source>
        <dbReference type="Proteomes" id="UP000308697"/>
    </source>
</evidence>
<dbReference type="EMBL" id="SUMB01000010">
    <property type="protein sequence ID" value="TJZ46251.1"/>
    <property type="molecule type" value="Genomic_DNA"/>
</dbReference>
<gene>
    <name evidence="5" type="ORF">FCH28_27560</name>
</gene>
<protein>
    <submittedName>
        <fullName evidence="5">Alpha/beta hydrolase</fullName>
    </submittedName>
</protein>
<evidence type="ECO:0000313" key="5">
    <source>
        <dbReference type="EMBL" id="TJZ46251.1"/>
    </source>
</evidence>
<dbReference type="RefSeq" id="WP_136742838.1">
    <property type="nucleotide sequence ID" value="NZ_SUMB01000010.1"/>
</dbReference>
<name>A0A4U0MYF2_9ACTN</name>
<dbReference type="InterPro" id="IPR029058">
    <property type="entry name" value="AB_hydrolase_fold"/>
</dbReference>
<reference evidence="5 6" key="1">
    <citation type="submission" date="2019-04" db="EMBL/GenBank/DDBJ databases">
        <title>Streptomyces piniterrae sp. nov., a heliquinomycin-producing actinomycete isolated from rhizosphere soil of Pinus yunnanensis.</title>
        <authorList>
            <person name="Zhuang X."/>
            <person name="Zhao J."/>
        </authorList>
    </citation>
    <scope>NUCLEOTIDE SEQUENCE [LARGE SCALE GENOMIC DNA]</scope>
    <source>
        <strain evidence="6">jys28</strain>
    </source>
</reference>
<comment type="caution">
    <text evidence="5">The sequence shown here is derived from an EMBL/GenBank/DDBJ whole genome shotgun (WGS) entry which is preliminary data.</text>
</comment>
<accession>A0A4U0MYF2</accession>
<dbReference type="AlphaFoldDB" id="A0A4U0MYF2"/>
<evidence type="ECO:0000256" key="2">
    <source>
        <dbReference type="ARBA" id="ARBA00022963"/>
    </source>
</evidence>
<evidence type="ECO:0000256" key="1">
    <source>
        <dbReference type="ARBA" id="ARBA00022801"/>
    </source>
</evidence>
<evidence type="ECO:0000256" key="3">
    <source>
        <dbReference type="ARBA" id="ARBA00023098"/>
    </source>
</evidence>
<dbReference type="SUPFAM" id="SSF53474">
    <property type="entry name" value="alpha/beta-Hydrolases"/>
    <property type="match status" value="1"/>
</dbReference>
<keyword evidence="1 5" id="KW-0378">Hydrolase</keyword>
<dbReference type="GO" id="GO:0003847">
    <property type="term" value="F:1-alkyl-2-acetylglycerophosphocholine esterase activity"/>
    <property type="evidence" value="ECO:0007669"/>
    <property type="project" value="TreeGrafter"/>
</dbReference>
<proteinExistence type="predicted"/>
<evidence type="ECO:0000256" key="4">
    <source>
        <dbReference type="SAM" id="MobiDB-lite"/>
    </source>
</evidence>
<feature type="region of interest" description="Disordered" evidence="4">
    <location>
        <begin position="53"/>
        <end position="95"/>
    </location>
</feature>
<organism evidence="5 6">
    <name type="scientific">Streptomyces piniterrae</name>
    <dbReference type="NCBI Taxonomy" id="2571125"/>
    <lineage>
        <taxon>Bacteria</taxon>
        <taxon>Bacillati</taxon>
        <taxon>Actinomycetota</taxon>
        <taxon>Actinomycetes</taxon>
        <taxon>Kitasatosporales</taxon>
        <taxon>Streptomycetaceae</taxon>
        <taxon>Streptomyces</taxon>
    </lineage>
</organism>
<dbReference type="Proteomes" id="UP000308697">
    <property type="component" value="Unassembled WGS sequence"/>
</dbReference>
<keyword evidence="3" id="KW-0443">Lipid metabolism</keyword>
<sequence length="456" mass="48390">MVQKKTGGDEGTGYPAAGAVVGRRAVTRSAVLGASTLGASLVLAGCGGAGGGDTGAATGRQGKAGAPKTPGPKAGTGEGGGRTVRLPAPTGPHQVGVTTLHLVDRTRRDPWDPKIPVREVMVDVFYPARTVRGHPVARQMTEGAAGMFKMIDVSVHRLPKKGVNWAATTTHSHAGAPAAAPARSARRPVLLYTPGGGDPRTMGTGVAEELASHGYVVVIIDHPGDAGEVEFPNTTAERPERIRPTVFRADPRRDPKIFRTVIHTRIADIRFVLDQLEVLAAGRNPDAEGRALPEHLDRVLDLRRVGVYGHSAGGTAAAEALYEDRRIAAAVNLEGYLDYPPDKPGREGKLFPVARHGVDRPLLLVGTDGFPERRALGRSWSAMLAHPGGRTRRTQLDSAAHWVFTDYAAMAPQLQAAGLMTADDRNRLVGAIDPAESVPRVRHDLRSFFDRQLPAG</sequence>
<keyword evidence="2" id="KW-0442">Lipid degradation</keyword>
<keyword evidence="6" id="KW-1185">Reference proteome</keyword>
<dbReference type="Gene3D" id="3.40.50.1820">
    <property type="entry name" value="alpha/beta hydrolase"/>
    <property type="match status" value="1"/>
</dbReference>
<dbReference type="PANTHER" id="PTHR10272">
    <property type="entry name" value="PLATELET-ACTIVATING FACTOR ACETYLHYDROLASE"/>
    <property type="match status" value="1"/>
</dbReference>
<dbReference type="Pfam" id="PF03403">
    <property type="entry name" value="PAF-AH_p_II"/>
    <property type="match status" value="1"/>
</dbReference>